<feature type="compositionally biased region" description="Polar residues" evidence="1">
    <location>
        <begin position="219"/>
        <end position="237"/>
    </location>
</feature>
<dbReference type="RefSeq" id="XP_009854838.1">
    <property type="nucleotide sequence ID" value="XM_009856536.1"/>
</dbReference>
<feature type="compositionally biased region" description="Low complexity" evidence="1">
    <location>
        <begin position="513"/>
        <end position="531"/>
    </location>
</feature>
<evidence type="ECO:0000313" key="3">
    <source>
        <dbReference type="Proteomes" id="UP000008065"/>
    </source>
</evidence>
<dbReference type="HOGENOM" id="CLU_384990_0_0_1"/>
<protein>
    <submittedName>
        <fullName evidence="2">Uncharacterized protein</fullName>
    </submittedName>
</protein>
<dbReference type="EMBL" id="GL891311">
    <property type="protein sequence ID" value="EGO53887.1"/>
    <property type="molecule type" value="Genomic_DNA"/>
</dbReference>
<name>F8MXT6_NEUT8</name>
<evidence type="ECO:0000256" key="1">
    <source>
        <dbReference type="SAM" id="MobiDB-lite"/>
    </source>
</evidence>
<feature type="region of interest" description="Disordered" evidence="1">
    <location>
        <begin position="561"/>
        <end position="603"/>
    </location>
</feature>
<dbReference type="OrthoDB" id="2019130at2759"/>
<proteinExistence type="predicted"/>
<dbReference type="GeneID" id="20826221"/>
<dbReference type="KEGG" id="nte:NEUTE1DRAFT141217"/>
<feature type="region of interest" description="Disordered" evidence="1">
    <location>
        <begin position="679"/>
        <end position="718"/>
    </location>
</feature>
<feature type="region of interest" description="Disordered" evidence="1">
    <location>
        <begin position="217"/>
        <end position="239"/>
    </location>
</feature>
<accession>F8MXT6</accession>
<feature type="region of interest" description="Disordered" evidence="1">
    <location>
        <begin position="504"/>
        <end position="546"/>
    </location>
</feature>
<organism evidence="2 3">
    <name type="scientific">Neurospora tetrasperma (strain FGSC 2508 / ATCC MYA-4615 / P0657)</name>
    <dbReference type="NCBI Taxonomy" id="510951"/>
    <lineage>
        <taxon>Eukaryota</taxon>
        <taxon>Fungi</taxon>
        <taxon>Dikarya</taxon>
        <taxon>Ascomycota</taxon>
        <taxon>Pezizomycotina</taxon>
        <taxon>Sordariomycetes</taxon>
        <taxon>Sordariomycetidae</taxon>
        <taxon>Sordariales</taxon>
        <taxon>Sordariaceae</taxon>
        <taxon>Neurospora</taxon>
    </lineage>
</organism>
<dbReference type="AlphaFoldDB" id="F8MXT6"/>
<sequence>MSDHSNLHSALLTPSAMLASQPGLLPAAEVYPATQIFSSTSPFLPVYVQQPAILPCDRPEPIPIDQYRFDTLSLYNPNDRRSPAEQWRMLPRPIDIKRGMTYELTFGNAIMLYSWIKGVSKPASRTNMYHDARRKEEELKNGSITSLIASKFNKSLEKETARLRPMVLAEMQMKNCCFSCLVHNRGKPCHHPYPQRPTEAVNWQGGVQNEHGERLNHVQRGQSSTARSGAQQPTPQATPAIRTVGSMNAVKDRLITNWNRTEGDLLARISSVAFHGIIASGGQETRDLEQVLSWIDGFVMRAKHRFDGIRSLSSAFCTAVLTSSGNTRTPAPSPCLNSLGNIKNFTWALIERLMIGLLRILVPLFTIHPDMGTTEALLMLRIEGCKRGWIPFLTEVFRVAFGGKDGAECRYLCTRAQNRGLWEFWRMVLTGNRWAIDAIADPRTISNGLSTSSLKVYLMPMGWDGKGWEGLVSSRISGRRAWFQMDGVCRMIREMHMQIQTLTLESRRRESQRSQQSGGSSSNHRNSNSNSRPPPPWPNSSQMGPMTIAVNYGQQPQQNGIVYGGMYPSPPGPLPNGYNSHLTPANGYGRASGSGSQKRRREEAEEIVASASAAKWVKIFHNPATSHNSVTLHTPATSHNSATLHTPATSHNSATLHIPATLHTPAILHTPTTFHDPAHGYVHASGSGSQKRRREEGGQEACASAPAAKRMKPFPNRG</sequence>
<dbReference type="Proteomes" id="UP000008065">
    <property type="component" value="Unassembled WGS sequence"/>
</dbReference>
<keyword evidence="3" id="KW-1185">Reference proteome</keyword>
<reference evidence="3" key="1">
    <citation type="journal article" date="2011" name="Genetics">
        <title>Massive changes in genome architecture accompany the transition to self-fertility in the filamentous fungus Neurospora tetrasperma.</title>
        <authorList>
            <person name="Ellison C.E."/>
            <person name="Stajich J.E."/>
            <person name="Jacobson D.J."/>
            <person name="Natvig D.O."/>
            <person name="Lapidus A."/>
            <person name="Foster B."/>
            <person name="Aerts A."/>
            <person name="Riley R."/>
            <person name="Lindquist E.A."/>
            <person name="Grigoriev I.V."/>
            <person name="Taylor J.W."/>
        </authorList>
    </citation>
    <scope>NUCLEOTIDE SEQUENCE [LARGE SCALE GENOMIC DNA]</scope>
    <source>
        <strain evidence="3">FGSC 2508 / P0657</strain>
    </source>
</reference>
<gene>
    <name evidence="2" type="ORF">NEUTE1DRAFT_141217</name>
</gene>
<dbReference type="VEuPathDB" id="FungiDB:NEUTE1DRAFT_141217"/>
<evidence type="ECO:0000313" key="2">
    <source>
        <dbReference type="EMBL" id="EGO53887.1"/>
    </source>
</evidence>